<name>A0A9K3D6F3_9EUKA</name>
<feature type="region of interest" description="Disordered" evidence="1">
    <location>
        <begin position="233"/>
        <end position="254"/>
    </location>
</feature>
<dbReference type="EMBL" id="BDIP01004157">
    <property type="protein sequence ID" value="GIQ88540.1"/>
    <property type="molecule type" value="Genomic_DNA"/>
</dbReference>
<sequence length="553" mass="60168">MSDTTALKKQVDASIARVAASTQHSILAFLGIEERRDSSLTVHCLLEAIERSTRQTVPTHPTYTSVSSGTVSVTTHAHASGSSSWSQSSFLDTGTETIGHSMSKKVRPVELVRTAGLCLYSRQQGERRERRRQIRELQHDRRHVEGVGYLTTEEQEEREATRHRNRLTILERDGATQTVVPPRDSVLPGDPSDVHASTDAVTDVAPAPAALTHPEATHIDVVPMAATALPPPLIDNAPGAEEAPAADASAPAAPMSAASVPVDLLVRDTDSGDVGAPAGQEGEAVSVATGDVEMQESEGPVMQHAPGADPHAAEDAVVAPVVCEAPSETVPPVSEADAFEALRAGAALVHPSPHVAPNSIPGQMSFPPLPVSDAQGTPVEAVVGVGVDVALEEKRLLAKRDKEREREVEKARVADVFRVRQALRERRRDRRDLRLIGALLEDVPALENLVVALIARNYRHLEDQAIRFIWRFCPDVEPLQYLHLTNLLKERLSTYQYGHKGGLPNALLSRIIPFACMALEEGKPTTHKVALSYLPEVQQFQFNQQYQYHRTPR</sequence>
<proteinExistence type="predicted"/>
<dbReference type="AlphaFoldDB" id="A0A9K3D6F3"/>
<evidence type="ECO:0000313" key="2">
    <source>
        <dbReference type="EMBL" id="GIQ88540.1"/>
    </source>
</evidence>
<reference evidence="2 3" key="1">
    <citation type="journal article" date="2018" name="PLoS ONE">
        <title>The draft genome of Kipferlia bialata reveals reductive genome evolution in fornicate parasites.</title>
        <authorList>
            <person name="Tanifuji G."/>
            <person name="Takabayashi S."/>
            <person name="Kume K."/>
            <person name="Takagi M."/>
            <person name="Nakayama T."/>
            <person name="Kamikawa R."/>
            <person name="Inagaki Y."/>
            <person name="Hashimoto T."/>
        </authorList>
    </citation>
    <scope>NUCLEOTIDE SEQUENCE [LARGE SCALE GENOMIC DNA]</scope>
    <source>
        <strain evidence="2">NY0173</strain>
    </source>
</reference>
<keyword evidence="3" id="KW-1185">Reference proteome</keyword>
<dbReference type="Proteomes" id="UP000265618">
    <property type="component" value="Unassembled WGS sequence"/>
</dbReference>
<comment type="caution">
    <text evidence="2">The sequence shown here is derived from an EMBL/GenBank/DDBJ whole genome shotgun (WGS) entry which is preliminary data.</text>
</comment>
<protein>
    <submittedName>
        <fullName evidence="2">Uncharacterized protein</fullName>
    </submittedName>
</protein>
<gene>
    <name evidence="2" type="ORF">KIPB_010811</name>
</gene>
<organism evidence="2 3">
    <name type="scientific">Kipferlia bialata</name>
    <dbReference type="NCBI Taxonomy" id="797122"/>
    <lineage>
        <taxon>Eukaryota</taxon>
        <taxon>Metamonada</taxon>
        <taxon>Carpediemonas-like organisms</taxon>
        <taxon>Kipferlia</taxon>
    </lineage>
</organism>
<evidence type="ECO:0000313" key="3">
    <source>
        <dbReference type="Proteomes" id="UP000265618"/>
    </source>
</evidence>
<accession>A0A9K3D6F3</accession>
<evidence type="ECO:0000256" key="1">
    <source>
        <dbReference type="SAM" id="MobiDB-lite"/>
    </source>
</evidence>
<feature type="compositionally biased region" description="Low complexity" evidence="1">
    <location>
        <begin position="237"/>
        <end position="254"/>
    </location>
</feature>